<evidence type="ECO:0000256" key="2">
    <source>
        <dbReference type="ARBA" id="ARBA00010427"/>
    </source>
</evidence>
<dbReference type="InterPro" id="IPR038103">
    <property type="entry name" value="CDC73_C_sf"/>
</dbReference>
<dbReference type="Proteomes" id="UP001586593">
    <property type="component" value="Unassembled WGS sequence"/>
</dbReference>
<comment type="caution">
    <text evidence="6">The sequence shown here is derived from an EMBL/GenBank/DDBJ whole genome shotgun (WGS) entry which is preliminary data.</text>
</comment>
<dbReference type="PANTHER" id="PTHR12466">
    <property type="entry name" value="CDC73 DOMAIN PROTEIN"/>
    <property type="match status" value="1"/>
</dbReference>
<reference evidence="6 7" key="1">
    <citation type="journal article" date="2024" name="Commun. Biol.">
        <title>Comparative genomic analysis of thermophilic fungi reveals convergent evolutionary adaptations and gene losses.</title>
        <authorList>
            <person name="Steindorff A.S."/>
            <person name="Aguilar-Pontes M.V."/>
            <person name="Robinson A.J."/>
            <person name="Andreopoulos B."/>
            <person name="LaButti K."/>
            <person name="Kuo A."/>
            <person name="Mondo S."/>
            <person name="Riley R."/>
            <person name="Otillar R."/>
            <person name="Haridas S."/>
            <person name="Lipzen A."/>
            <person name="Grimwood J."/>
            <person name="Schmutz J."/>
            <person name="Clum A."/>
            <person name="Reid I.D."/>
            <person name="Moisan M.C."/>
            <person name="Butler G."/>
            <person name="Nguyen T.T.M."/>
            <person name="Dewar K."/>
            <person name="Conant G."/>
            <person name="Drula E."/>
            <person name="Henrissat B."/>
            <person name="Hansel C."/>
            <person name="Singer S."/>
            <person name="Hutchinson M.I."/>
            <person name="de Vries R.P."/>
            <person name="Natvig D.O."/>
            <person name="Powell A.J."/>
            <person name="Tsang A."/>
            <person name="Grigoriev I.V."/>
        </authorList>
    </citation>
    <scope>NUCLEOTIDE SEQUENCE [LARGE SCALE GENOMIC DNA]</scope>
    <source>
        <strain evidence="6 7">ATCC 24622</strain>
    </source>
</reference>
<comment type="similarity">
    <text evidence="2">Belongs to the CDC73 family.</text>
</comment>
<feature type="domain" description="Cell division control protein 73 C-terminal" evidence="5">
    <location>
        <begin position="258"/>
        <end position="420"/>
    </location>
</feature>
<evidence type="ECO:0000313" key="7">
    <source>
        <dbReference type="Proteomes" id="UP001586593"/>
    </source>
</evidence>
<keyword evidence="7" id="KW-1185">Reference proteome</keyword>
<dbReference type="Pfam" id="PF05179">
    <property type="entry name" value="CDC73_C"/>
    <property type="match status" value="1"/>
</dbReference>
<name>A0ABR3XTT0_9PEZI</name>
<evidence type="ECO:0000313" key="6">
    <source>
        <dbReference type="EMBL" id="KAL1879411.1"/>
    </source>
</evidence>
<gene>
    <name evidence="6" type="ORF">VTK73DRAFT_6943</name>
</gene>
<evidence type="ECO:0000256" key="4">
    <source>
        <dbReference type="ARBA" id="ARBA00023242"/>
    </source>
</evidence>
<keyword evidence="3" id="KW-0804">Transcription</keyword>
<evidence type="ECO:0000259" key="5">
    <source>
        <dbReference type="Pfam" id="PF05179"/>
    </source>
</evidence>
<proteinExistence type="inferred from homology"/>
<comment type="subcellular location">
    <subcellularLocation>
        <location evidence="1">Nucleus</location>
    </subcellularLocation>
</comment>
<dbReference type="InterPro" id="IPR007852">
    <property type="entry name" value="Cdc73/Parafibromin"/>
</dbReference>
<keyword evidence="4" id="KW-0539">Nucleus</keyword>
<evidence type="ECO:0000256" key="1">
    <source>
        <dbReference type="ARBA" id="ARBA00004123"/>
    </source>
</evidence>
<dbReference type="InterPro" id="IPR031336">
    <property type="entry name" value="CDC73_C"/>
</dbReference>
<organism evidence="6 7">
    <name type="scientific">Phialemonium thermophilum</name>
    <dbReference type="NCBI Taxonomy" id="223376"/>
    <lineage>
        <taxon>Eukaryota</taxon>
        <taxon>Fungi</taxon>
        <taxon>Dikarya</taxon>
        <taxon>Ascomycota</taxon>
        <taxon>Pezizomycotina</taxon>
        <taxon>Sordariomycetes</taxon>
        <taxon>Sordariomycetidae</taxon>
        <taxon>Cephalothecales</taxon>
        <taxon>Cephalothecaceae</taxon>
        <taxon>Phialemonium</taxon>
    </lineage>
</organism>
<accession>A0ABR3XTT0</accession>
<protein>
    <recommendedName>
        <fullName evidence="5">Cell division control protein 73 C-terminal domain-containing protein</fullName>
    </recommendedName>
</protein>
<evidence type="ECO:0000256" key="3">
    <source>
        <dbReference type="ARBA" id="ARBA00023163"/>
    </source>
</evidence>
<sequence length="436" mass="47659">MDPSEQDPLLLLRHSIASATPSAIVPTSSSDPSAPEVNLAQATHLRFTYPNPVSIPIDTQTRFISNGSPVDLRSIYFAWLNREVAIPEYNDAATKLNEELAGSATVHKFAFVERLDLITWLEGASEESEHIQPLSSERDAASAIGAAPGAATAAGGAIGAAAAASAVPVTSAGLKGLAVPASASARAGRGTLDPRLAQIYNGERRMADRNTVLRGIKPTDFSHVRKLAAPFMSKKPTSGTNGIVNNPVLALNQKPQRRPDPIILLSPSASSLLRLSNAKAFLEGGRYVPPDSSASSLSILHIQRTMRDIDPSRPMRFILVEGPEQFKPEYWNRVVAVFTTGQAWQFKNYQWSNPSDLFRHVLGIYIGWRGDQPPESIRAYGHRVMTCFVEKWREPGAPGAETGRWRDREVVENIWKAIENNMRIKGWKRDTAPLSI</sequence>
<dbReference type="PANTHER" id="PTHR12466:SF8">
    <property type="entry name" value="PARAFIBROMIN"/>
    <property type="match status" value="1"/>
</dbReference>
<dbReference type="Gene3D" id="3.40.50.11990">
    <property type="entry name" value="RNA polymerase II accessory factor, Cdc73 C-terminal domain"/>
    <property type="match status" value="1"/>
</dbReference>
<dbReference type="EMBL" id="JAZHXJ010000041">
    <property type="protein sequence ID" value="KAL1879411.1"/>
    <property type="molecule type" value="Genomic_DNA"/>
</dbReference>